<comment type="similarity">
    <text evidence="2 10">Belongs to the disproportionating enzyme family.</text>
</comment>
<dbReference type="Pfam" id="PF21226">
    <property type="entry name" value="MalQ_N"/>
    <property type="match status" value="1"/>
</dbReference>
<dbReference type="EC" id="2.4.1.25" evidence="3 10"/>
<keyword evidence="7 10" id="KW-0119">Carbohydrate metabolism</keyword>
<evidence type="ECO:0000256" key="5">
    <source>
        <dbReference type="ARBA" id="ARBA00022676"/>
    </source>
</evidence>
<dbReference type="SUPFAM" id="SSF51445">
    <property type="entry name" value="(Trans)glycosidases"/>
    <property type="match status" value="1"/>
</dbReference>
<feature type="domain" description="MalQ N-terminal beta-sandwich" evidence="11">
    <location>
        <begin position="54"/>
        <end position="127"/>
    </location>
</feature>
<dbReference type="AlphaFoldDB" id="A0A4R1NBZ1"/>
<dbReference type="InterPro" id="IPR017853">
    <property type="entry name" value="GH"/>
</dbReference>
<evidence type="ECO:0000313" key="13">
    <source>
        <dbReference type="Proteomes" id="UP000294555"/>
    </source>
</evidence>
<dbReference type="RefSeq" id="WP_132923742.1">
    <property type="nucleotide sequence ID" value="NZ_SJOI01000001.1"/>
</dbReference>
<organism evidence="12 13">
    <name type="scientific">Sodalis ligni</name>
    <dbReference type="NCBI Taxonomy" id="2697027"/>
    <lineage>
        <taxon>Bacteria</taxon>
        <taxon>Pseudomonadati</taxon>
        <taxon>Pseudomonadota</taxon>
        <taxon>Gammaproteobacteria</taxon>
        <taxon>Enterobacterales</taxon>
        <taxon>Bruguierivoracaceae</taxon>
        <taxon>Sodalis</taxon>
    </lineage>
</organism>
<dbReference type="PANTHER" id="PTHR32438">
    <property type="entry name" value="4-ALPHA-GLUCANOTRANSFERASE DPE1, CHLOROPLASTIC/AMYLOPLASTIC"/>
    <property type="match status" value="1"/>
</dbReference>
<keyword evidence="6 10" id="KW-0808">Transferase</keyword>
<sequence length="702" mass="78992">MDPKVLDQAAERAGIIPEYIDAWGQRKVISTETKRQLLNAMAGVADDLALAAALPPVWVVREGESAVLSVALSEPADWVLTEETGRQHAGYLSGGRLALPAGLPAGYHRLALRRELRHWSCQVIIAPPRCYEPAALLAGHKLWGATIQLYTLRSQRNWGVGDFGDLALMIEGTAKNGGAFVGLNPIHALYPALPGWASPYSPSSRRWLNIIYIDVGALDDFQQSSAAQQWWCLPETQGTLSALRDGDLVDYAGVMALKLSGLTLAFRHFITRGPEDPQRRSFEAFVREGGESLRFQSTFDALHRHLTLAGHPTEGWQQWPEPFRQVDSDEVREFRLKHHQDIRFFSYLQWLAARQFDDCFQLSRRLNMPIGLYRDLAVGVSAGGMETWSDRTLYRLEVSVGAPPDRLGPQGQNWSLPPQDPNVLFARAYEPFITMLRANMRHCGALRIDHVMSLLRLWWVPLAGSPQQGAYVRYPVDDLLAVLALESHRQQCMVIGEDLGTVPQEITAKLQAAGIYSYKVLFFERKDPAQYRAPDEYVPQAMATLTTHDLATLRGFWQLEDLRLGNRLHLYADDAIYQRLLADRQKARQALLDALHAWKCVPAKLGKNAERVVMSPILNRGAHRYLALSQSALLGLQPEDWLDMALPVNVPGTTDQYPNWRRKLVREVAEIFDDQGITRLLREVDRLRNKSADGQNSSPRPE</sequence>
<dbReference type="PANTHER" id="PTHR32438:SF5">
    <property type="entry name" value="4-ALPHA-GLUCANOTRANSFERASE DPE1, CHLOROPLASTIC_AMYLOPLASTIC"/>
    <property type="match status" value="1"/>
</dbReference>
<name>A0A4R1NBZ1_9GAMM</name>
<dbReference type="NCBIfam" id="TIGR00217">
    <property type="entry name" value="malQ"/>
    <property type="match status" value="1"/>
</dbReference>
<evidence type="ECO:0000256" key="10">
    <source>
        <dbReference type="RuleBase" id="RU361207"/>
    </source>
</evidence>
<dbReference type="Pfam" id="PF02446">
    <property type="entry name" value="Glyco_hydro_77"/>
    <property type="match status" value="1"/>
</dbReference>
<evidence type="ECO:0000256" key="4">
    <source>
        <dbReference type="ARBA" id="ARBA00020295"/>
    </source>
</evidence>
<dbReference type="Gene3D" id="3.20.20.80">
    <property type="entry name" value="Glycosidases"/>
    <property type="match status" value="1"/>
</dbReference>
<evidence type="ECO:0000256" key="8">
    <source>
        <dbReference type="ARBA" id="ARBA00031423"/>
    </source>
</evidence>
<dbReference type="GO" id="GO:0004134">
    <property type="term" value="F:4-alpha-glucanotransferase activity"/>
    <property type="evidence" value="ECO:0007669"/>
    <property type="project" value="UniProtKB-EC"/>
</dbReference>
<evidence type="ECO:0000256" key="7">
    <source>
        <dbReference type="ARBA" id="ARBA00023277"/>
    </source>
</evidence>
<protein>
    <recommendedName>
        <fullName evidence="4 10">4-alpha-glucanotransferase</fullName>
        <ecNumber evidence="3 10">2.4.1.25</ecNumber>
    </recommendedName>
    <alternativeName>
        <fullName evidence="8 10">Amylomaltase</fullName>
    </alternativeName>
    <alternativeName>
        <fullName evidence="9 10">Disproportionating enzyme</fullName>
    </alternativeName>
</protein>
<evidence type="ECO:0000313" key="12">
    <source>
        <dbReference type="EMBL" id="TCL05004.1"/>
    </source>
</evidence>
<dbReference type="Proteomes" id="UP000294555">
    <property type="component" value="Unassembled WGS sequence"/>
</dbReference>
<comment type="caution">
    <text evidence="12">The sequence shown here is derived from an EMBL/GenBank/DDBJ whole genome shotgun (WGS) entry which is preliminary data.</text>
</comment>
<proteinExistence type="inferred from homology"/>
<gene>
    <name evidence="12" type="ORF">EZJ58_3157</name>
</gene>
<keyword evidence="5 10" id="KW-0328">Glycosyltransferase</keyword>
<evidence type="ECO:0000256" key="2">
    <source>
        <dbReference type="ARBA" id="ARBA00005684"/>
    </source>
</evidence>
<accession>A0A4R1NBZ1</accession>
<evidence type="ECO:0000256" key="1">
    <source>
        <dbReference type="ARBA" id="ARBA00000439"/>
    </source>
</evidence>
<evidence type="ECO:0000256" key="6">
    <source>
        <dbReference type="ARBA" id="ARBA00022679"/>
    </source>
</evidence>
<dbReference type="InterPro" id="IPR048458">
    <property type="entry name" value="MalQ_N"/>
</dbReference>
<dbReference type="NCBIfam" id="NF008274">
    <property type="entry name" value="PRK11052.1"/>
    <property type="match status" value="1"/>
</dbReference>
<dbReference type="InterPro" id="IPR003385">
    <property type="entry name" value="Glyco_hydro_77"/>
</dbReference>
<comment type="catalytic activity">
    <reaction evidence="1 10">
        <text>Transfers a segment of a (1-&gt;4)-alpha-D-glucan to a new position in an acceptor, which may be glucose or a (1-&gt;4)-alpha-D-glucan.</text>
        <dbReference type="EC" id="2.4.1.25"/>
    </reaction>
</comment>
<keyword evidence="13" id="KW-1185">Reference proteome</keyword>
<dbReference type="OrthoDB" id="9763489at2"/>
<evidence type="ECO:0000256" key="9">
    <source>
        <dbReference type="ARBA" id="ARBA00031501"/>
    </source>
</evidence>
<evidence type="ECO:0000256" key="3">
    <source>
        <dbReference type="ARBA" id="ARBA00012560"/>
    </source>
</evidence>
<reference evidence="12 13" key="1">
    <citation type="submission" date="2019-02" db="EMBL/GenBank/DDBJ databases">
        <title>Investigation of anaerobic lignin degradation for improved lignocellulosic biofuels.</title>
        <authorList>
            <person name="Deangelis K."/>
        </authorList>
    </citation>
    <scope>NUCLEOTIDE SEQUENCE [LARGE SCALE GENOMIC DNA]</scope>
    <source>
        <strain evidence="12 13">159R</strain>
    </source>
</reference>
<evidence type="ECO:0000259" key="11">
    <source>
        <dbReference type="Pfam" id="PF21226"/>
    </source>
</evidence>
<dbReference type="GO" id="GO:0005975">
    <property type="term" value="P:carbohydrate metabolic process"/>
    <property type="evidence" value="ECO:0007669"/>
    <property type="project" value="InterPro"/>
</dbReference>
<dbReference type="EMBL" id="SJOI01000001">
    <property type="protein sequence ID" value="TCL05004.1"/>
    <property type="molecule type" value="Genomic_DNA"/>
</dbReference>